<feature type="region of interest" description="Disordered" evidence="1">
    <location>
        <begin position="103"/>
        <end position="142"/>
    </location>
</feature>
<dbReference type="RefSeq" id="WP_044138970.1">
    <property type="nucleotide sequence ID" value="NZ_CP126081.1"/>
</dbReference>
<proteinExistence type="predicted"/>
<dbReference type="AlphaFoldDB" id="A0AB34QZ53"/>
<gene>
    <name evidence="2" type="ORF">B4127_3477</name>
</gene>
<name>A0AB34QZ53_BACPU</name>
<feature type="compositionally biased region" description="Low complexity" evidence="1">
    <location>
        <begin position="104"/>
        <end position="119"/>
    </location>
</feature>
<organism evidence="2 3">
    <name type="scientific">Bacillus pumilus</name>
    <name type="common">Bacillus mesentericus</name>
    <dbReference type="NCBI Taxonomy" id="1408"/>
    <lineage>
        <taxon>Bacteria</taxon>
        <taxon>Bacillati</taxon>
        <taxon>Bacillota</taxon>
        <taxon>Bacilli</taxon>
        <taxon>Bacillales</taxon>
        <taxon>Bacillaceae</taxon>
        <taxon>Bacillus</taxon>
    </lineage>
</organism>
<comment type="caution">
    <text evidence="2">The sequence shown here is derived from an EMBL/GenBank/DDBJ whole genome shotgun (WGS) entry which is preliminary data.</text>
</comment>
<reference evidence="2 3" key="1">
    <citation type="submission" date="2014-12" db="EMBL/GenBank/DDBJ databases">
        <title>Draft Genome Sequences of Five Spore-Forming Food Isolates of Bacillus pumilus.</title>
        <authorList>
            <person name="de Jong A."/>
            <person name="van Heel A.J."/>
            <person name="Montalban-Lopez M."/>
            <person name="Krawczyk A.O."/>
            <person name="Berendsen E.M."/>
            <person name="Wells-Bennik M."/>
            <person name="Kuipers O.P."/>
        </authorList>
    </citation>
    <scope>NUCLEOTIDE SEQUENCE [LARGE SCALE GENOMIC DNA]</scope>
    <source>
        <strain evidence="2 3">B4127</strain>
    </source>
</reference>
<accession>A0AB34QZ53</accession>
<dbReference type="Proteomes" id="UP000031978">
    <property type="component" value="Unassembled WGS sequence"/>
</dbReference>
<feature type="region of interest" description="Disordered" evidence="1">
    <location>
        <begin position="33"/>
        <end position="65"/>
    </location>
</feature>
<feature type="compositionally biased region" description="Basic and acidic residues" evidence="1">
    <location>
        <begin position="54"/>
        <end position="65"/>
    </location>
</feature>
<feature type="compositionally biased region" description="Polar residues" evidence="1">
    <location>
        <begin position="37"/>
        <end position="53"/>
    </location>
</feature>
<sequence>MKKTMTIILLSVAVIALGGWIVWQQQTIEKAEKTHQQESNTSDLKLSQLTSDQTDMKHKNDEQKKQIATVTKKLKKEKKAYEKEVKQRKALEIKVDQLQKELTAAKATAQANKQTTQSTRKPTVKKDPNVTHHPPSQWVQDQYDWGVKQGYIKE</sequence>
<evidence type="ECO:0000313" key="3">
    <source>
        <dbReference type="Proteomes" id="UP000031978"/>
    </source>
</evidence>
<dbReference type="EMBL" id="JXCL01000002">
    <property type="protein sequence ID" value="KIL25623.1"/>
    <property type="molecule type" value="Genomic_DNA"/>
</dbReference>
<protein>
    <submittedName>
        <fullName evidence="2">Uncharacterized protein</fullName>
    </submittedName>
</protein>
<evidence type="ECO:0000313" key="2">
    <source>
        <dbReference type="EMBL" id="KIL25623.1"/>
    </source>
</evidence>
<evidence type="ECO:0000256" key="1">
    <source>
        <dbReference type="SAM" id="MobiDB-lite"/>
    </source>
</evidence>